<sequence>MIHKNIVCPVCGAACDDIQIEIKDGKIETKNVCKMGISRFKEITSPRRFKQPLLKFGGKLRPVSWDGALQIAADILTSAKRPLIYIGSETSCEAYEVGLMIGEYLGAIVDTVGNGAIVMGTQEAGKVGATEGQKKNKGDLMVYWGTNPLESMPRQMSRYGVFPRGYWTKRGRFDRTILTVDPRKTLTAKASDLQVQLKPDSDYELVSALLTLLNGRVPHHSVEEITGVSVHVMEEMLDLMKNCNFGTISVGAGLSSSPGKYRNIEIAMSLVKELNKYSKFTLGIIRSHCNAAGFSQVASYMYGYPFGLDFMRGHPRYNPGEFTTVDLLREKDIDAAFVICADLLSQIPPDCATYLEEIPLICLDTIPCPTTSLSDIVLPGVIDSMECEGTFYRLDDVPVYFEPFLDSPFKFTQSNEDTLKQLFEKIKEKKNQDSIFQDSVFPFTYIDDLKTQNCSSRSYTSSGQLSF</sequence>
<dbReference type="GeneID" id="24789394"/>
<dbReference type="Proteomes" id="UP000033066">
    <property type="component" value="Chromosome"/>
</dbReference>
<dbReference type="EMBL" id="CP009517">
    <property type="protein sequence ID" value="AKB82415.1"/>
    <property type="molecule type" value="Genomic_DNA"/>
</dbReference>
<dbReference type="PIRSF" id="PIRSF005646">
    <property type="entry name" value="FwdB"/>
    <property type="match status" value="1"/>
</dbReference>
<dbReference type="PANTHER" id="PTHR43105">
    <property type="entry name" value="RESPIRATORY NITRATE REDUCTASE"/>
    <property type="match status" value="1"/>
</dbReference>
<dbReference type="InterPro" id="IPR050123">
    <property type="entry name" value="Prok_molybdopt-oxidoreductase"/>
</dbReference>
<dbReference type="AlphaFoldDB" id="A0A0E3WXB2"/>
<dbReference type="Gene3D" id="3.40.228.10">
    <property type="entry name" value="Dimethylsulfoxide Reductase, domain 2"/>
    <property type="match status" value="2"/>
</dbReference>
<reference evidence="3" key="1">
    <citation type="submission" date="2014-07" db="EMBL/GenBank/DDBJ databases">
        <title>Methanogenic archaea and the global carbon cycle.</title>
        <authorList>
            <person name="Henriksen J.R."/>
            <person name="Luke J."/>
            <person name="Reinhart S."/>
            <person name="Benedict M.N."/>
            <person name="Youngblut N.D."/>
            <person name="Metcalf M.E."/>
            <person name="Whitaker R.J."/>
            <person name="Metcalf W.W."/>
        </authorList>
    </citation>
    <scope>NUCLEOTIDE SEQUENCE [LARGE SCALE GENOMIC DNA]</scope>
    <source>
        <strain evidence="3">3</strain>
    </source>
</reference>
<dbReference type="Pfam" id="PF00384">
    <property type="entry name" value="Molybdopterin"/>
    <property type="match status" value="1"/>
</dbReference>
<dbReference type="PANTHER" id="PTHR43105:SF14">
    <property type="entry name" value="FORMATE DEHYDROGENASE H"/>
    <property type="match status" value="1"/>
</dbReference>
<proteinExistence type="predicted"/>
<dbReference type="GO" id="GO:0003954">
    <property type="term" value="F:NADH dehydrogenase activity"/>
    <property type="evidence" value="ECO:0007669"/>
    <property type="project" value="TreeGrafter"/>
</dbReference>
<dbReference type="STRING" id="1434107.MSBR3_1837"/>
<dbReference type="CDD" id="cd02761">
    <property type="entry name" value="MopB_FmdB-FwdB"/>
    <property type="match status" value="1"/>
</dbReference>
<dbReference type="NCBIfam" id="TIGR03129">
    <property type="entry name" value="one_C_dehyd_B"/>
    <property type="match status" value="1"/>
</dbReference>
<evidence type="ECO:0000256" key="1">
    <source>
        <dbReference type="ARBA" id="ARBA00023002"/>
    </source>
</evidence>
<dbReference type="GO" id="GO:0015948">
    <property type="term" value="P:methanogenesis"/>
    <property type="evidence" value="ECO:0007669"/>
    <property type="project" value="InterPro"/>
</dbReference>
<dbReference type="OrthoDB" id="23466at2157"/>
<feature type="domain" description="Molybdopterin oxidoreductase" evidence="2">
    <location>
        <begin position="48"/>
        <end position="396"/>
    </location>
</feature>
<name>A0A0E3WXB2_METBA</name>
<dbReference type="HOGENOM" id="CLU_034348_0_0_2"/>
<dbReference type="KEGG" id="mbak:MSBR3_1837"/>
<evidence type="ECO:0000313" key="3">
    <source>
        <dbReference type="EMBL" id="AKB82415.1"/>
    </source>
</evidence>
<dbReference type="Gene3D" id="3.30.200.210">
    <property type="match status" value="1"/>
</dbReference>
<accession>A0A0E3WXB2</accession>
<dbReference type="PATRIC" id="fig|1434107.4.peg.2363"/>
<dbReference type="InterPro" id="IPR016457">
    <property type="entry name" value="Formylmethanofuran_DH_bsu"/>
</dbReference>
<dbReference type="SUPFAM" id="SSF53706">
    <property type="entry name" value="Formate dehydrogenase/DMSO reductase, domains 1-3"/>
    <property type="match status" value="1"/>
</dbReference>
<organism evidence="3 4">
    <name type="scientific">Methanosarcina barkeri 3</name>
    <dbReference type="NCBI Taxonomy" id="1434107"/>
    <lineage>
        <taxon>Archaea</taxon>
        <taxon>Methanobacteriati</taxon>
        <taxon>Methanobacteriota</taxon>
        <taxon>Stenosarchaea group</taxon>
        <taxon>Methanomicrobia</taxon>
        <taxon>Methanosarcinales</taxon>
        <taxon>Methanosarcinaceae</taxon>
        <taxon>Methanosarcina</taxon>
    </lineage>
</organism>
<dbReference type="GO" id="GO:0016020">
    <property type="term" value="C:membrane"/>
    <property type="evidence" value="ECO:0007669"/>
    <property type="project" value="TreeGrafter"/>
</dbReference>
<dbReference type="EC" id="1.2.99.5" evidence="3"/>
<dbReference type="RefSeq" id="WP_080942273.1">
    <property type="nucleotide sequence ID" value="NZ_CP009517.1"/>
</dbReference>
<dbReference type="Gene3D" id="3.40.50.740">
    <property type="match status" value="1"/>
</dbReference>
<keyword evidence="1 3" id="KW-0560">Oxidoreductase</keyword>
<gene>
    <name evidence="3" type="ORF">MSBR3_1837</name>
</gene>
<protein>
    <submittedName>
        <fullName evidence="3">Formylmethanofuran dehydrogenase (Molybdenum) subunit B</fullName>
        <ecNumber evidence="3">1.2.99.5</ecNumber>
    </submittedName>
</protein>
<evidence type="ECO:0000313" key="4">
    <source>
        <dbReference type="Proteomes" id="UP000033066"/>
    </source>
</evidence>
<dbReference type="InterPro" id="IPR006656">
    <property type="entry name" value="Mopterin_OxRdtase"/>
</dbReference>
<evidence type="ECO:0000259" key="2">
    <source>
        <dbReference type="Pfam" id="PF00384"/>
    </source>
</evidence>
<dbReference type="GO" id="GO:0018493">
    <property type="term" value="F:formylmethanofuran dehydrogenase activity"/>
    <property type="evidence" value="ECO:0007669"/>
    <property type="project" value="InterPro"/>
</dbReference>
<dbReference type="GO" id="GO:0022904">
    <property type="term" value="P:respiratory electron transport chain"/>
    <property type="evidence" value="ECO:0007669"/>
    <property type="project" value="TreeGrafter"/>
</dbReference>
<keyword evidence="4" id="KW-1185">Reference proteome</keyword>